<evidence type="ECO:0008006" key="5">
    <source>
        <dbReference type="Google" id="ProtNLM"/>
    </source>
</evidence>
<feature type="transmembrane region" description="Helical" evidence="2">
    <location>
        <begin position="240"/>
        <end position="259"/>
    </location>
</feature>
<feature type="transmembrane region" description="Helical" evidence="2">
    <location>
        <begin position="326"/>
        <end position="351"/>
    </location>
</feature>
<dbReference type="RefSeq" id="WP_379515136.1">
    <property type="nucleotide sequence ID" value="NZ_JBHSPA010000022.1"/>
</dbReference>
<feature type="transmembrane region" description="Helical" evidence="2">
    <location>
        <begin position="184"/>
        <end position="204"/>
    </location>
</feature>
<feature type="transmembrane region" description="Helical" evidence="2">
    <location>
        <begin position="298"/>
        <end position="314"/>
    </location>
</feature>
<comment type="caution">
    <text evidence="3">The sequence shown here is derived from an EMBL/GenBank/DDBJ whole genome shotgun (WGS) entry which is preliminary data.</text>
</comment>
<accession>A0ABW1CJ33</accession>
<evidence type="ECO:0000256" key="1">
    <source>
        <dbReference type="SAM" id="MobiDB-lite"/>
    </source>
</evidence>
<gene>
    <name evidence="3" type="ORF">ACFPZ3_17340</name>
</gene>
<evidence type="ECO:0000313" key="3">
    <source>
        <dbReference type="EMBL" id="MFC5825628.1"/>
    </source>
</evidence>
<keyword evidence="2" id="KW-1133">Transmembrane helix</keyword>
<reference evidence="4" key="1">
    <citation type="journal article" date="2019" name="Int. J. Syst. Evol. Microbiol.">
        <title>The Global Catalogue of Microorganisms (GCM) 10K type strain sequencing project: providing services to taxonomists for standard genome sequencing and annotation.</title>
        <authorList>
            <consortium name="The Broad Institute Genomics Platform"/>
            <consortium name="The Broad Institute Genome Sequencing Center for Infectious Disease"/>
            <person name="Wu L."/>
            <person name="Ma J."/>
        </authorList>
    </citation>
    <scope>NUCLEOTIDE SEQUENCE [LARGE SCALE GENOMIC DNA]</scope>
    <source>
        <strain evidence="4">CCUG 53903</strain>
    </source>
</reference>
<evidence type="ECO:0000313" key="4">
    <source>
        <dbReference type="Proteomes" id="UP001596058"/>
    </source>
</evidence>
<evidence type="ECO:0000256" key="2">
    <source>
        <dbReference type="SAM" id="Phobius"/>
    </source>
</evidence>
<keyword evidence="2" id="KW-0812">Transmembrane</keyword>
<proteinExistence type="predicted"/>
<keyword evidence="4" id="KW-1185">Reference proteome</keyword>
<keyword evidence="2" id="KW-0472">Membrane</keyword>
<organism evidence="3 4">
    <name type="scientific">Nonomuraea insulae</name>
    <dbReference type="NCBI Taxonomy" id="1616787"/>
    <lineage>
        <taxon>Bacteria</taxon>
        <taxon>Bacillati</taxon>
        <taxon>Actinomycetota</taxon>
        <taxon>Actinomycetes</taxon>
        <taxon>Streptosporangiales</taxon>
        <taxon>Streptosporangiaceae</taxon>
        <taxon>Nonomuraea</taxon>
    </lineage>
</organism>
<sequence length="360" mass="37748">MSAGDGVSPADGPSLTDGVSLTEGPSLVDGVSLLERRYRSVLRLLPASYRAGREEEMVDAFMESSGEAPDEVNPRPSAGEVASALALSLRVRLGGASATPRYFAWGEAVRLVALLGLAYQSLNAVQLILSWVGALVFGAEFVPIGAPGSFVRLVYIGNMGATVCWAVAFMAIMRGRVRLAKVTALIGAVPTVAYFLVPMVLAGPRPLTEAADLMFTVVPVIALLLGFHSDVTPWRRSWRLTLSVVAAGLAAVGCDRLVIALEPQGSDWLYLWLHLGLAVLVWAAASVAVLAGRHSASWSLALAGAGSLLLLARLPELESLPEGAMWGTACAQCVLLGALSVMLAVVGLRALPNPVRERSG</sequence>
<name>A0ABW1CJ33_9ACTN</name>
<feature type="region of interest" description="Disordered" evidence="1">
    <location>
        <begin position="1"/>
        <end position="21"/>
    </location>
</feature>
<feature type="transmembrane region" description="Helical" evidence="2">
    <location>
        <begin position="210"/>
        <end position="228"/>
    </location>
</feature>
<feature type="transmembrane region" description="Helical" evidence="2">
    <location>
        <begin position="153"/>
        <end position="172"/>
    </location>
</feature>
<dbReference type="EMBL" id="JBHSPA010000022">
    <property type="protein sequence ID" value="MFC5825628.1"/>
    <property type="molecule type" value="Genomic_DNA"/>
</dbReference>
<protein>
    <recommendedName>
        <fullName evidence="5">DUF2157 domain-containing protein</fullName>
    </recommendedName>
</protein>
<feature type="transmembrane region" description="Helical" evidence="2">
    <location>
        <begin position="271"/>
        <end position="291"/>
    </location>
</feature>
<dbReference type="Proteomes" id="UP001596058">
    <property type="component" value="Unassembled WGS sequence"/>
</dbReference>